<reference evidence="3" key="1">
    <citation type="submission" date="2018-12" db="EMBL/GenBank/DDBJ databases">
        <title>Genome sequence of Peanibacillus sp.</title>
        <authorList>
            <person name="Subramani G."/>
            <person name="Srinivasan S."/>
            <person name="Kim M.K."/>
        </authorList>
    </citation>
    <scope>NUCLEOTIDE SEQUENCE [LARGE SCALE GENOMIC DNA]</scope>
    <source>
        <strain evidence="3">18JY67-1</strain>
    </source>
</reference>
<gene>
    <name evidence="2" type="ORF">EJC50_13830</name>
</gene>
<dbReference type="InterPro" id="IPR024563">
    <property type="entry name" value="YqhR"/>
</dbReference>
<dbReference type="EMBL" id="CP034437">
    <property type="protein sequence ID" value="AZN40610.1"/>
    <property type="molecule type" value="Genomic_DNA"/>
</dbReference>
<accession>A0A3S9A4G8</accession>
<feature type="transmembrane region" description="Helical" evidence="1">
    <location>
        <begin position="104"/>
        <end position="127"/>
    </location>
</feature>
<feature type="transmembrane region" description="Helical" evidence="1">
    <location>
        <begin position="139"/>
        <end position="159"/>
    </location>
</feature>
<organism evidence="2 3">
    <name type="scientific">Paenibacillus albus</name>
    <dbReference type="NCBI Taxonomy" id="2495582"/>
    <lineage>
        <taxon>Bacteria</taxon>
        <taxon>Bacillati</taxon>
        <taxon>Bacillota</taxon>
        <taxon>Bacilli</taxon>
        <taxon>Bacillales</taxon>
        <taxon>Paenibacillaceae</taxon>
        <taxon>Paenibacillus</taxon>
    </lineage>
</organism>
<keyword evidence="1" id="KW-0812">Transmembrane</keyword>
<dbReference type="AlphaFoldDB" id="A0A3S9A4G8"/>
<feature type="transmembrane region" description="Helical" evidence="1">
    <location>
        <begin position="171"/>
        <end position="190"/>
    </location>
</feature>
<dbReference type="Proteomes" id="UP000272528">
    <property type="component" value="Chromosome"/>
</dbReference>
<dbReference type="OrthoDB" id="2691442at2"/>
<protein>
    <recommendedName>
        <fullName evidence="4">Membrane protein YqhR</fullName>
    </recommendedName>
</protein>
<sequence>MKSRPIWERFVCTYYYPSQQCTTLRQWRKLILRKIQASSRHKGTKNDYDGSTHTNPTTFCIQLGFFAGLFWGLVHWLLFVINFTKVMPGFLLDPFMKQSFLRMWYGQFTGIAAFIVFSIIAAFIYKLLLGRLLGPWPGILYGLFWWALLFMTIGPAMSMMKPFNKIGYETLITECCLFLLWGLFIGYTIAFEFTDEAGREPSGSHKSIA</sequence>
<evidence type="ECO:0000256" key="1">
    <source>
        <dbReference type="SAM" id="Phobius"/>
    </source>
</evidence>
<keyword evidence="3" id="KW-1185">Reference proteome</keyword>
<proteinExistence type="predicted"/>
<keyword evidence="1" id="KW-1133">Transmembrane helix</keyword>
<dbReference type="KEGG" id="palb:EJC50_13830"/>
<evidence type="ECO:0008006" key="4">
    <source>
        <dbReference type="Google" id="ProtNLM"/>
    </source>
</evidence>
<feature type="transmembrane region" description="Helical" evidence="1">
    <location>
        <begin position="61"/>
        <end position="83"/>
    </location>
</feature>
<evidence type="ECO:0000313" key="2">
    <source>
        <dbReference type="EMBL" id="AZN40610.1"/>
    </source>
</evidence>
<keyword evidence="1" id="KW-0472">Membrane</keyword>
<evidence type="ECO:0000313" key="3">
    <source>
        <dbReference type="Proteomes" id="UP000272528"/>
    </source>
</evidence>
<name>A0A3S9A4G8_9BACL</name>
<dbReference type="Pfam" id="PF11085">
    <property type="entry name" value="YqhR"/>
    <property type="match status" value="1"/>
</dbReference>